<proteinExistence type="predicted"/>
<dbReference type="Proteomes" id="UP000292082">
    <property type="component" value="Unassembled WGS sequence"/>
</dbReference>
<feature type="region of interest" description="Disordered" evidence="1">
    <location>
        <begin position="1"/>
        <end position="62"/>
    </location>
</feature>
<sequence>MRVSLPDAPTARENDSRYRSHGPVEPTRTGGATPRPSAHLTHTIRLRRLGGLSKADSSGHKR</sequence>
<gene>
    <name evidence="2" type="ORF">BD310DRAFT_912696</name>
</gene>
<evidence type="ECO:0000313" key="3">
    <source>
        <dbReference type="Proteomes" id="UP000292082"/>
    </source>
</evidence>
<protein>
    <submittedName>
        <fullName evidence="2">Uncharacterized protein</fullName>
    </submittedName>
</protein>
<dbReference type="AlphaFoldDB" id="A0A4Q9QFA1"/>
<accession>A0A4Q9QFA1</accession>
<evidence type="ECO:0000313" key="2">
    <source>
        <dbReference type="EMBL" id="TBU66070.1"/>
    </source>
</evidence>
<name>A0A4Q9QFA1_9APHY</name>
<keyword evidence="3" id="KW-1185">Reference proteome</keyword>
<dbReference type="EMBL" id="ML145084">
    <property type="protein sequence ID" value="TBU66070.1"/>
    <property type="molecule type" value="Genomic_DNA"/>
</dbReference>
<organism evidence="2 3">
    <name type="scientific">Dichomitus squalens</name>
    <dbReference type="NCBI Taxonomy" id="114155"/>
    <lineage>
        <taxon>Eukaryota</taxon>
        <taxon>Fungi</taxon>
        <taxon>Dikarya</taxon>
        <taxon>Basidiomycota</taxon>
        <taxon>Agaricomycotina</taxon>
        <taxon>Agaricomycetes</taxon>
        <taxon>Polyporales</taxon>
        <taxon>Polyporaceae</taxon>
        <taxon>Dichomitus</taxon>
    </lineage>
</organism>
<reference evidence="2 3" key="1">
    <citation type="submission" date="2019-01" db="EMBL/GenBank/DDBJ databases">
        <title>Draft genome sequences of three monokaryotic isolates of the white-rot basidiomycete fungus Dichomitus squalens.</title>
        <authorList>
            <consortium name="DOE Joint Genome Institute"/>
            <person name="Lopez S.C."/>
            <person name="Andreopoulos B."/>
            <person name="Pangilinan J."/>
            <person name="Lipzen A."/>
            <person name="Riley R."/>
            <person name="Ahrendt S."/>
            <person name="Ng V."/>
            <person name="Barry K."/>
            <person name="Daum C."/>
            <person name="Grigoriev I.V."/>
            <person name="Hilden K.S."/>
            <person name="Makela M.R."/>
            <person name="de Vries R.P."/>
        </authorList>
    </citation>
    <scope>NUCLEOTIDE SEQUENCE [LARGE SCALE GENOMIC DNA]</scope>
    <source>
        <strain evidence="2 3">CBS 464.89</strain>
    </source>
</reference>
<evidence type="ECO:0000256" key="1">
    <source>
        <dbReference type="SAM" id="MobiDB-lite"/>
    </source>
</evidence>